<dbReference type="EMBL" id="CAJVQB010102930">
    <property type="protein sequence ID" value="CAG8850815.1"/>
    <property type="molecule type" value="Genomic_DNA"/>
</dbReference>
<feature type="non-terminal residue" evidence="2">
    <location>
        <position position="184"/>
    </location>
</feature>
<evidence type="ECO:0000256" key="1">
    <source>
        <dbReference type="SAM" id="Coils"/>
    </source>
</evidence>
<feature type="non-terminal residue" evidence="2">
    <location>
        <position position="1"/>
    </location>
</feature>
<keyword evidence="3" id="KW-1185">Reference proteome</keyword>
<dbReference type="Proteomes" id="UP000789901">
    <property type="component" value="Unassembled WGS sequence"/>
</dbReference>
<sequence>NWKMNKNHKNKLSLSDEFLIQAAKLKKLCPGILELKFNENGSVIVTRNSSNLVKKPLRNKKNTSNIKEKYENIDSYILHNDEYEQIKIRLNKTEMKLMETQTELEKLKQERMIKLNEVGGENHVIIWKNINTRLESIFGCDKILKVPEETQKNKYLEWNISLQNWTFADKYPVELWKKKAKNTF</sequence>
<organism evidence="2 3">
    <name type="scientific">Gigaspora margarita</name>
    <dbReference type="NCBI Taxonomy" id="4874"/>
    <lineage>
        <taxon>Eukaryota</taxon>
        <taxon>Fungi</taxon>
        <taxon>Fungi incertae sedis</taxon>
        <taxon>Mucoromycota</taxon>
        <taxon>Glomeromycotina</taxon>
        <taxon>Glomeromycetes</taxon>
        <taxon>Diversisporales</taxon>
        <taxon>Gigasporaceae</taxon>
        <taxon>Gigaspora</taxon>
    </lineage>
</organism>
<evidence type="ECO:0000313" key="3">
    <source>
        <dbReference type="Proteomes" id="UP000789901"/>
    </source>
</evidence>
<name>A0ABN7X9Y6_GIGMA</name>
<feature type="coiled-coil region" evidence="1">
    <location>
        <begin position="83"/>
        <end position="117"/>
    </location>
</feature>
<protein>
    <submittedName>
        <fullName evidence="2">12450_t:CDS:1</fullName>
    </submittedName>
</protein>
<evidence type="ECO:0000313" key="2">
    <source>
        <dbReference type="EMBL" id="CAG8850815.1"/>
    </source>
</evidence>
<comment type="caution">
    <text evidence="2">The sequence shown here is derived from an EMBL/GenBank/DDBJ whole genome shotgun (WGS) entry which is preliminary data.</text>
</comment>
<proteinExistence type="predicted"/>
<gene>
    <name evidence="2" type="ORF">GMARGA_LOCUS40411</name>
</gene>
<keyword evidence="1" id="KW-0175">Coiled coil</keyword>
<accession>A0ABN7X9Y6</accession>
<reference evidence="2 3" key="1">
    <citation type="submission" date="2021-06" db="EMBL/GenBank/DDBJ databases">
        <authorList>
            <person name="Kallberg Y."/>
            <person name="Tangrot J."/>
            <person name="Rosling A."/>
        </authorList>
    </citation>
    <scope>NUCLEOTIDE SEQUENCE [LARGE SCALE GENOMIC DNA]</scope>
    <source>
        <strain evidence="2 3">120-4 pot B 10/14</strain>
    </source>
</reference>